<dbReference type="PANTHER" id="PTHR10972:SF205">
    <property type="entry name" value="OXYSTEROL-BINDING PROTEIN 1"/>
    <property type="match status" value="1"/>
</dbReference>
<dbReference type="GO" id="GO:0005829">
    <property type="term" value="C:cytosol"/>
    <property type="evidence" value="ECO:0007669"/>
    <property type="project" value="TreeGrafter"/>
</dbReference>
<dbReference type="InterPro" id="IPR037239">
    <property type="entry name" value="OSBP_sf"/>
</dbReference>
<keyword evidence="4" id="KW-1185">Reference proteome</keyword>
<reference evidence="3" key="1">
    <citation type="journal article" date="2023" name="G3 (Bethesda)">
        <title>Whole genome assemblies of Zophobas morio and Tenebrio molitor.</title>
        <authorList>
            <person name="Kaur S."/>
            <person name="Stinson S.A."/>
            <person name="diCenzo G.C."/>
        </authorList>
    </citation>
    <scope>NUCLEOTIDE SEQUENCE</scope>
    <source>
        <strain evidence="3">QUZm001</strain>
    </source>
</reference>
<dbReference type="GO" id="GO:0016020">
    <property type="term" value="C:membrane"/>
    <property type="evidence" value="ECO:0007669"/>
    <property type="project" value="TreeGrafter"/>
</dbReference>
<gene>
    <name evidence="3" type="ORF">Zmor_004290</name>
</gene>
<dbReference type="GO" id="GO:0032934">
    <property type="term" value="F:sterol binding"/>
    <property type="evidence" value="ECO:0007669"/>
    <property type="project" value="TreeGrafter"/>
</dbReference>
<dbReference type="EMBL" id="JALNTZ010001473">
    <property type="protein sequence ID" value="KAJ3625366.1"/>
    <property type="molecule type" value="Genomic_DNA"/>
</dbReference>
<name>A0AA38LZP4_9CUCU</name>
<keyword evidence="2" id="KW-0597">Phosphoprotein</keyword>
<accession>A0AA38LZP4</accession>
<sequence length="88" mass="10970">MESCLPKTDARFRPDLRAYEEGKVEKGQSIKDWLEDKQRQHKKEREAKGEKWKPLWFEYKYDNDLNEFCWLFTGEYWKRNFEKVPDIY</sequence>
<dbReference type="AlphaFoldDB" id="A0AA38LZP4"/>
<proteinExistence type="inferred from homology"/>
<evidence type="ECO:0000256" key="1">
    <source>
        <dbReference type="ARBA" id="ARBA00008842"/>
    </source>
</evidence>
<dbReference type="Gene3D" id="3.30.70.3490">
    <property type="match status" value="1"/>
</dbReference>
<dbReference type="PANTHER" id="PTHR10972">
    <property type="entry name" value="OXYSTEROL-BINDING PROTEIN-RELATED"/>
    <property type="match status" value="1"/>
</dbReference>
<dbReference type="Pfam" id="PF01237">
    <property type="entry name" value="Oxysterol_BP"/>
    <property type="match status" value="1"/>
</dbReference>
<organism evidence="3 4">
    <name type="scientific">Zophobas morio</name>
    <dbReference type="NCBI Taxonomy" id="2755281"/>
    <lineage>
        <taxon>Eukaryota</taxon>
        <taxon>Metazoa</taxon>
        <taxon>Ecdysozoa</taxon>
        <taxon>Arthropoda</taxon>
        <taxon>Hexapoda</taxon>
        <taxon>Insecta</taxon>
        <taxon>Pterygota</taxon>
        <taxon>Neoptera</taxon>
        <taxon>Endopterygota</taxon>
        <taxon>Coleoptera</taxon>
        <taxon>Polyphaga</taxon>
        <taxon>Cucujiformia</taxon>
        <taxon>Tenebrionidae</taxon>
        <taxon>Zophobas</taxon>
    </lineage>
</organism>
<comment type="caution">
    <text evidence="3">The sequence shown here is derived from an EMBL/GenBank/DDBJ whole genome shotgun (WGS) entry which is preliminary data.</text>
</comment>
<dbReference type="Proteomes" id="UP001168821">
    <property type="component" value="Unassembled WGS sequence"/>
</dbReference>
<dbReference type="InterPro" id="IPR000648">
    <property type="entry name" value="Oxysterol-bd"/>
</dbReference>
<evidence type="ECO:0000313" key="4">
    <source>
        <dbReference type="Proteomes" id="UP001168821"/>
    </source>
</evidence>
<comment type="similarity">
    <text evidence="1">Belongs to the OSBP family.</text>
</comment>
<protein>
    <submittedName>
        <fullName evidence="3">Uncharacterized protein</fullName>
    </submittedName>
</protein>
<evidence type="ECO:0000313" key="3">
    <source>
        <dbReference type="EMBL" id="KAJ3625366.1"/>
    </source>
</evidence>
<dbReference type="SUPFAM" id="SSF144000">
    <property type="entry name" value="Oxysterol-binding protein-like"/>
    <property type="match status" value="1"/>
</dbReference>
<evidence type="ECO:0000256" key="2">
    <source>
        <dbReference type="ARBA" id="ARBA00022553"/>
    </source>
</evidence>